<proteinExistence type="predicted"/>
<organism evidence="2">
    <name type="scientific">Triticum urartu</name>
    <name type="common">Red wild einkorn</name>
    <name type="synonym">Crithodium urartu</name>
    <dbReference type="NCBI Taxonomy" id="4572"/>
    <lineage>
        <taxon>Eukaryota</taxon>
        <taxon>Viridiplantae</taxon>
        <taxon>Streptophyta</taxon>
        <taxon>Embryophyta</taxon>
        <taxon>Tracheophyta</taxon>
        <taxon>Spermatophyta</taxon>
        <taxon>Magnoliopsida</taxon>
        <taxon>Liliopsida</taxon>
        <taxon>Poales</taxon>
        <taxon>Poaceae</taxon>
        <taxon>BOP clade</taxon>
        <taxon>Pooideae</taxon>
        <taxon>Triticodae</taxon>
        <taxon>Triticeae</taxon>
        <taxon>Triticinae</taxon>
        <taxon>Triticum</taxon>
    </lineage>
</organism>
<dbReference type="EMBL" id="KD230697">
    <property type="protein sequence ID" value="EMS50489.1"/>
    <property type="molecule type" value="Genomic_DNA"/>
</dbReference>
<sequence>MWRLRLCAAGRELQPWAVCRRVLPEEECLADPICEIHWEGESRSPLMDEERLCFSSALPDQMPRASRMSALEQCIHKFAEEPTKSAVKPDVGLSFYSLGDAYDLQFVFLGRWLRHTVWGEQAERRADKVDARDNLWLSGCSGKPEAENGRSCRSEQSCGGGN</sequence>
<feature type="compositionally biased region" description="Basic and acidic residues" evidence="1">
    <location>
        <begin position="144"/>
        <end position="153"/>
    </location>
</feature>
<evidence type="ECO:0000313" key="2">
    <source>
        <dbReference type="EMBL" id="EMS50489.1"/>
    </source>
</evidence>
<gene>
    <name evidence="2" type="ORF">TRIUR3_25132</name>
</gene>
<dbReference type="AlphaFoldDB" id="M7ZQW9"/>
<accession>M7ZQW9</accession>
<name>M7ZQW9_TRIUA</name>
<evidence type="ECO:0000256" key="1">
    <source>
        <dbReference type="SAM" id="MobiDB-lite"/>
    </source>
</evidence>
<protein>
    <submittedName>
        <fullName evidence="2">Uncharacterized protein</fullName>
    </submittedName>
</protein>
<reference evidence="2" key="1">
    <citation type="journal article" date="2013" name="Nature">
        <title>Draft genome of the wheat A-genome progenitor Triticum urartu.</title>
        <authorList>
            <person name="Ling H.Q."/>
            <person name="Zhao S."/>
            <person name="Liu D."/>
            <person name="Wang J."/>
            <person name="Sun H."/>
            <person name="Zhang C."/>
            <person name="Fan H."/>
            <person name="Li D."/>
            <person name="Dong L."/>
            <person name="Tao Y."/>
            <person name="Gao C."/>
            <person name="Wu H."/>
            <person name="Li Y."/>
            <person name="Cui Y."/>
            <person name="Guo X."/>
            <person name="Zheng S."/>
            <person name="Wang B."/>
            <person name="Yu K."/>
            <person name="Liang Q."/>
            <person name="Yang W."/>
            <person name="Lou X."/>
            <person name="Chen J."/>
            <person name="Feng M."/>
            <person name="Jian J."/>
            <person name="Zhang X."/>
            <person name="Luo G."/>
            <person name="Jiang Y."/>
            <person name="Liu J."/>
            <person name="Wang Z."/>
            <person name="Sha Y."/>
            <person name="Zhang B."/>
            <person name="Wu H."/>
            <person name="Tang D."/>
            <person name="Shen Q."/>
            <person name="Xue P."/>
            <person name="Zou S."/>
            <person name="Wang X."/>
            <person name="Liu X."/>
            <person name="Wang F."/>
            <person name="Yang Y."/>
            <person name="An X."/>
            <person name="Dong Z."/>
            <person name="Zhang K."/>
            <person name="Zhang X."/>
            <person name="Luo M.C."/>
            <person name="Dvorak J."/>
            <person name="Tong Y."/>
            <person name="Wang J."/>
            <person name="Yang H."/>
            <person name="Li Z."/>
            <person name="Wang D."/>
            <person name="Zhang A."/>
            <person name="Wang J."/>
        </authorList>
    </citation>
    <scope>NUCLEOTIDE SEQUENCE</scope>
</reference>
<feature type="region of interest" description="Disordered" evidence="1">
    <location>
        <begin position="143"/>
        <end position="162"/>
    </location>
</feature>